<sequence>MREHYLIDTDVLYDHLVHNNKKKRSFLTQLMMQGECFTTVLNASELFFFAKNDEHKMAIKKLLYALKVLGLNSRYSMDVPNYSDKFSSYQECLFYIIAEKNNLTIATNSPEKYNFGKVKILSEKKTKRKSGK</sequence>
<gene>
    <name evidence="2" type="ORF">ENS31_10090</name>
</gene>
<evidence type="ECO:0000313" key="2">
    <source>
        <dbReference type="EMBL" id="HFI91860.1"/>
    </source>
</evidence>
<dbReference type="Pfam" id="PF01850">
    <property type="entry name" value="PIN"/>
    <property type="match status" value="1"/>
</dbReference>
<proteinExistence type="predicted"/>
<comment type="caution">
    <text evidence="2">The sequence shown here is derived from an EMBL/GenBank/DDBJ whole genome shotgun (WGS) entry which is preliminary data.</text>
</comment>
<dbReference type="InterPro" id="IPR029060">
    <property type="entry name" value="PIN-like_dom_sf"/>
</dbReference>
<feature type="domain" description="PIN" evidence="1">
    <location>
        <begin position="5"/>
        <end position="108"/>
    </location>
</feature>
<dbReference type="AlphaFoldDB" id="A0A7V2ZL01"/>
<dbReference type="Gene3D" id="3.40.50.1010">
    <property type="entry name" value="5'-nuclease"/>
    <property type="match status" value="1"/>
</dbReference>
<dbReference type="EMBL" id="DSUJ01000008">
    <property type="protein sequence ID" value="HFI91860.1"/>
    <property type="molecule type" value="Genomic_DNA"/>
</dbReference>
<accession>A0A7V2ZL01</accession>
<evidence type="ECO:0000259" key="1">
    <source>
        <dbReference type="Pfam" id="PF01850"/>
    </source>
</evidence>
<organism evidence="2">
    <name type="scientific">Ignavibacterium album</name>
    <dbReference type="NCBI Taxonomy" id="591197"/>
    <lineage>
        <taxon>Bacteria</taxon>
        <taxon>Pseudomonadati</taxon>
        <taxon>Ignavibacteriota</taxon>
        <taxon>Ignavibacteria</taxon>
        <taxon>Ignavibacteriales</taxon>
        <taxon>Ignavibacteriaceae</taxon>
        <taxon>Ignavibacterium</taxon>
    </lineage>
</organism>
<name>A0A7V2ZL01_9BACT</name>
<protein>
    <submittedName>
        <fullName evidence="2">PIN domain-containing protein</fullName>
    </submittedName>
</protein>
<reference evidence="2" key="1">
    <citation type="journal article" date="2020" name="mSystems">
        <title>Genome- and Community-Level Interaction Insights into Carbon Utilization and Element Cycling Functions of Hydrothermarchaeota in Hydrothermal Sediment.</title>
        <authorList>
            <person name="Zhou Z."/>
            <person name="Liu Y."/>
            <person name="Xu W."/>
            <person name="Pan J."/>
            <person name="Luo Z.H."/>
            <person name="Li M."/>
        </authorList>
    </citation>
    <scope>NUCLEOTIDE SEQUENCE [LARGE SCALE GENOMIC DNA]</scope>
    <source>
        <strain evidence="2">SpSt-479</strain>
    </source>
</reference>
<dbReference type="SUPFAM" id="SSF88723">
    <property type="entry name" value="PIN domain-like"/>
    <property type="match status" value="1"/>
</dbReference>
<dbReference type="InterPro" id="IPR002716">
    <property type="entry name" value="PIN_dom"/>
</dbReference>